<comment type="similarity">
    <text evidence="1">Belongs to the polysaccharide synthase family.</text>
</comment>
<dbReference type="OrthoDB" id="9803111at2"/>
<protein>
    <submittedName>
        <fullName evidence="3">UDP-N-acetylglucosamine 4,6-dehydratase</fullName>
    </submittedName>
</protein>
<evidence type="ECO:0000313" key="3">
    <source>
        <dbReference type="EMBL" id="PSJ86787.1"/>
    </source>
</evidence>
<keyword evidence="4" id="KW-1185">Reference proteome</keyword>
<reference evidence="3 4" key="1">
    <citation type="submission" date="2018-03" db="EMBL/GenBank/DDBJ databases">
        <title>Brevisbacillus phylogenomics.</title>
        <authorList>
            <person name="Dunlap C."/>
        </authorList>
    </citation>
    <scope>NUCLEOTIDE SEQUENCE [LARGE SCALE GENOMIC DNA]</scope>
    <source>
        <strain evidence="3 4">NRRL NRS-1210</strain>
    </source>
</reference>
<accession>A0A2P7UIM4</accession>
<evidence type="ECO:0000313" key="4">
    <source>
        <dbReference type="Proteomes" id="UP000240419"/>
    </source>
</evidence>
<dbReference type="Proteomes" id="UP000240419">
    <property type="component" value="Unassembled WGS sequence"/>
</dbReference>
<feature type="domain" description="Polysaccharide biosynthesis protein CapD-like" evidence="2">
    <location>
        <begin position="6"/>
        <end position="278"/>
    </location>
</feature>
<organism evidence="3 4">
    <name type="scientific">Brevibacillus fortis</name>
    <dbReference type="NCBI Taxonomy" id="2126352"/>
    <lineage>
        <taxon>Bacteria</taxon>
        <taxon>Bacillati</taxon>
        <taxon>Bacillota</taxon>
        <taxon>Bacilli</taxon>
        <taxon>Bacillales</taxon>
        <taxon>Paenibacillaceae</taxon>
        <taxon>Brevibacillus</taxon>
    </lineage>
</organism>
<dbReference type="InterPro" id="IPR003869">
    <property type="entry name" value="Polysac_CapD-like"/>
</dbReference>
<dbReference type="Gene3D" id="3.40.50.720">
    <property type="entry name" value="NAD(P)-binding Rossmann-like Domain"/>
    <property type="match status" value="1"/>
</dbReference>
<dbReference type="InterPro" id="IPR036291">
    <property type="entry name" value="NAD(P)-bd_dom_sf"/>
</dbReference>
<dbReference type="CDD" id="cd05237">
    <property type="entry name" value="UDP_invert_4-6DH_SDR_e"/>
    <property type="match status" value="1"/>
</dbReference>
<evidence type="ECO:0000256" key="1">
    <source>
        <dbReference type="ARBA" id="ARBA00007430"/>
    </source>
</evidence>
<name>A0A2P7UIM4_9BACL</name>
<gene>
    <name evidence="3" type="ORF">C7R93_28055</name>
</gene>
<sequence>MKNKTILITGGTGSWGWELVKQLLPQQPKEIRIFSRNEALQVEMNHHFQDKRLRFMNGDIRDQEELMQACQRVDYVYHLAALKHVPICENQPYIALKTNVIGTQNVIDAAIANGVKKVIYVSTDKASNPSSTYGMTKAIGERLIIQANKRDVITRFVCVRSGNVLGSTGSVIPLFKNQLQQGLDLGVTDEQMTRFFLSLEEAIHLLFTATHKSLGGETFVLKMPSCRIMDIAEVLREEAGAQASRIVTIGMRPGEKRYEMLVSEMESDRAIDLNDQYFVILPAFPQEELQAFYAAYPKVDFASFHSESVVLTKEETRVMLRAGGFLS</sequence>
<dbReference type="PANTHER" id="PTHR43318">
    <property type="entry name" value="UDP-N-ACETYLGLUCOSAMINE 4,6-DEHYDRATASE"/>
    <property type="match status" value="1"/>
</dbReference>
<dbReference type="Pfam" id="PF02719">
    <property type="entry name" value="Polysacc_synt_2"/>
    <property type="match status" value="1"/>
</dbReference>
<dbReference type="AlphaFoldDB" id="A0A2P7UIM4"/>
<dbReference type="PANTHER" id="PTHR43318:SF2">
    <property type="entry name" value="UDP-N-ACETYLGLUCOSAMINE 4,6-DEHYDRATASE (INVERTING)"/>
    <property type="match status" value="1"/>
</dbReference>
<comment type="caution">
    <text evidence="3">The sequence shown here is derived from an EMBL/GenBank/DDBJ whole genome shotgun (WGS) entry which is preliminary data.</text>
</comment>
<dbReference type="InterPro" id="IPR051203">
    <property type="entry name" value="Polysaccharide_Synthase-Rel"/>
</dbReference>
<proteinExistence type="inferred from homology"/>
<dbReference type="EMBL" id="PXZM01000054">
    <property type="protein sequence ID" value="PSJ86787.1"/>
    <property type="molecule type" value="Genomic_DNA"/>
</dbReference>
<dbReference type="RefSeq" id="WP_106841874.1">
    <property type="nucleotide sequence ID" value="NZ_JBCNIW010000058.1"/>
</dbReference>
<evidence type="ECO:0000259" key="2">
    <source>
        <dbReference type="Pfam" id="PF02719"/>
    </source>
</evidence>
<dbReference type="SUPFAM" id="SSF51735">
    <property type="entry name" value="NAD(P)-binding Rossmann-fold domains"/>
    <property type="match status" value="1"/>
</dbReference>